<dbReference type="EMBL" id="JN705801">
    <property type="protein sequence ID" value="AFH74305.1"/>
    <property type="molecule type" value="Genomic_DNA"/>
</dbReference>
<sequence length="304" mass="32445">MEQNYAQNLTFMGIPRHASPRGRDLVVIGAPYDAGTSHRPGTQLGPRAIRQGSDLLLGTGFGRGPAASDIIDCADAGDIDLGPCDARTVLEVAQRSLQSLLEHNDAFLMLGGDHALTLAALRAVVRRHGMVAAVHLDAHCDTQPDVYGTEYHHGTTFRQAIEERLIDPRRLVQIGVRGPRVEPDPQDGARRHGTRVITAADMVAVGPSATARLIREIIGDVPVYVSVGMDVVDPRFAPGTAAPAPDGPSSLDVLEVLRCVGDLEPVGFDVMGVCPPYDHGGVTSLLATEVGAELLYQFARSRCR</sequence>
<evidence type="ECO:0000256" key="3">
    <source>
        <dbReference type="PROSITE-ProRule" id="PRU00742"/>
    </source>
</evidence>
<evidence type="ECO:0000256" key="2">
    <source>
        <dbReference type="ARBA" id="ARBA00022801"/>
    </source>
</evidence>
<dbReference type="SUPFAM" id="SSF52768">
    <property type="entry name" value="Arginase/deacetylase"/>
    <property type="match status" value="1"/>
</dbReference>
<gene>
    <name evidence="4" type="primary">pah4</name>
</gene>
<dbReference type="Pfam" id="PF00491">
    <property type="entry name" value="Arginase"/>
    <property type="match status" value="1"/>
</dbReference>
<dbReference type="Gene3D" id="3.40.800.10">
    <property type="entry name" value="Ureohydrolase domain"/>
    <property type="match status" value="1"/>
</dbReference>
<dbReference type="InterPro" id="IPR006035">
    <property type="entry name" value="Ureohydrolase"/>
</dbReference>
<keyword evidence="1" id="KW-0479">Metal-binding</keyword>
<evidence type="ECO:0000256" key="1">
    <source>
        <dbReference type="ARBA" id="ARBA00022723"/>
    </source>
</evidence>
<dbReference type="PANTHER" id="PTHR11358">
    <property type="entry name" value="ARGINASE/AGMATINASE"/>
    <property type="match status" value="1"/>
</dbReference>
<dbReference type="PANTHER" id="PTHR11358:SF26">
    <property type="entry name" value="GUANIDINO ACID HYDROLASE, MITOCHONDRIAL"/>
    <property type="match status" value="1"/>
</dbReference>
<dbReference type="InterPro" id="IPR023696">
    <property type="entry name" value="Ureohydrolase_dom_sf"/>
</dbReference>
<keyword evidence="2 4" id="KW-0378">Hydrolase</keyword>
<dbReference type="PROSITE" id="PS51409">
    <property type="entry name" value="ARGINASE_2"/>
    <property type="match status" value="1"/>
</dbReference>
<dbReference type="GO" id="GO:0046872">
    <property type="term" value="F:metal ion binding"/>
    <property type="evidence" value="ECO:0007669"/>
    <property type="project" value="UniProtKB-KW"/>
</dbReference>
<dbReference type="PRINTS" id="PR00116">
    <property type="entry name" value="ARGINASE"/>
</dbReference>
<dbReference type="GO" id="GO:0008783">
    <property type="term" value="F:agmatinase activity"/>
    <property type="evidence" value="ECO:0007669"/>
    <property type="project" value="TreeGrafter"/>
</dbReference>
<proteinExistence type="inferred from homology"/>
<reference evidence="4" key="1">
    <citation type="submission" date="2011-09" db="EMBL/GenBank/DDBJ databases">
        <authorList>
            <person name="Nobary S.G."/>
            <person name="Jensen S.E."/>
        </authorList>
    </citation>
    <scope>NUCLEOTIDE SEQUENCE</scope>
    <source>
        <strain evidence="4">Tu 1718</strain>
    </source>
</reference>
<dbReference type="GO" id="GO:0033389">
    <property type="term" value="P:putrescine biosynthetic process from arginine, via agmatine"/>
    <property type="evidence" value="ECO:0007669"/>
    <property type="project" value="TreeGrafter"/>
</dbReference>
<evidence type="ECO:0000313" key="4">
    <source>
        <dbReference type="EMBL" id="AFH74305.1"/>
    </source>
</evidence>
<organism evidence="4">
    <name type="scientific">Streptomyces antibioticus</name>
    <dbReference type="NCBI Taxonomy" id="1890"/>
    <lineage>
        <taxon>Bacteria</taxon>
        <taxon>Bacillati</taxon>
        <taxon>Actinomycetota</taxon>
        <taxon>Actinomycetes</taxon>
        <taxon>Kitasatosporales</taxon>
        <taxon>Streptomycetaceae</taxon>
        <taxon>Streptomyces</taxon>
    </lineage>
</organism>
<reference evidence="4" key="2">
    <citation type="journal article" date="2012" name="Can. J. Microbiol.">
        <title>A comparison of the clavam biosynthetic gene clusters in Streptomyces antibioticus Tu1718 and Streptomyces clavuligerus.</title>
        <authorList>
            <person name="Goomeshi Nobary S."/>
            <person name="Jensen S.E."/>
        </authorList>
    </citation>
    <scope>NUCLEOTIDE SEQUENCE</scope>
    <source>
        <strain evidence="4">Tu 1718</strain>
    </source>
</reference>
<dbReference type="AlphaFoldDB" id="I0CBZ2"/>
<accession>I0CBZ2</accession>
<name>I0CBZ2_STRAT</name>
<protein>
    <submittedName>
        <fullName evidence="4">Proclavaminate amidinohydrolase 4</fullName>
    </submittedName>
</protein>
<comment type="similarity">
    <text evidence="3">Belongs to the arginase family.</text>
</comment>
<dbReference type="PIRSF" id="PIRSF036979">
    <property type="entry name" value="Arginase"/>
    <property type="match status" value="1"/>
</dbReference>